<dbReference type="Gene3D" id="1.10.3620.10">
    <property type="entry name" value="YdcF like domain"/>
    <property type="match status" value="1"/>
</dbReference>
<dbReference type="InterPro" id="IPR051599">
    <property type="entry name" value="Cell_Envelope_Assoc"/>
</dbReference>
<dbReference type="Gene3D" id="3.40.50.620">
    <property type="entry name" value="HUPs"/>
    <property type="match status" value="1"/>
</dbReference>
<name>A0A9D1WTU5_9FIRM</name>
<dbReference type="EMBL" id="DXEM01000007">
    <property type="protein sequence ID" value="HIX67039.1"/>
    <property type="molecule type" value="Genomic_DNA"/>
</dbReference>
<dbReference type="Proteomes" id="UP000886721">
    <property type="component" value="Unassembled WGS sequence"/>
</dbReference>
<dbReference type="InterPro" id="IPR014729">
    <property type="entry name" value="Rossmann-like_a/b/a_fold"/>
</dbReference>
<dbReference type="PANTHER" id="PTHR30336:SF20">
    <property type="entry name" value="DUF218 DOMAIN-CONTAINING PROTEIN"/>
    <property type="match status" value="1"/>
</dbReference>
<dbReference type="AlphaFoldDB" id="A0A9D1WTU5"/>
<gene>
    <name evidence="1" type="ORF">H9735_02790</name>
</gene>
<protein>
    <submittedName>
        <fullName evidence="1">YdcF family protein</fullName>
    </submittedName>
</protein>
<evidence type="ECO:0000313" key="2">
    <source>
        <dbReference type="Proteomes" id="UP000886721"/>
    </source>
</evidence>
<sequence>MNKAELINVLGKFCGRRDIPNLTQKSLQDVYGMKKADAFVLFGGSILEGGNVLAEAIKAQIAETYIIVGGAGHTTETLREMVGKIYDGIETKDLTEAEIFNRYIKEMYGLQADYLECNSTNCGNNITFLLELMKMNHIKCDSIILAQDASMQCRMAATLKKYVSDEVLIINYATYQVTVIQKDDDLIYQEQPLGMWDIDRYITLLMGEIPRLNDDENGYGPRGKNFISHVDIPQDVKYAFEELKRRFPESIREANPRFASK</sequence>
<organism evidence="1 2">
    <name type="scientific">Candidatus Anaerostipes excrementavium</name>
    <dbReference type="NCBI Taxonomy" id="2838463"/>
    <lineage>
        <taxon>Bacteria</taxon>
        <taxon>Bacillati</taxon>
        <taxon>Bacillota</taxon>
        <taxon>Clostridia</taxon>
        <taxon>Lachnospirales</taxon>
        <taxon>Lachnospiraceae</taxon>
        <taxon>Anaerostipes</taxon>
    </lineage>
</organism>
<evidence type="ECO:0000313" key="1">
    <source>
        <dbReference type="EMBL" id="HIX67039.1"/>
    </source>
</evidence>
<accession>A0A9D1WTU5</accession>
<comment type="caution">
    <text evidence="1">The sequence shown here is derived from an EMBL/GenBank/DDBJ whole genome shotgun (WGS) entry which is preliminary data.</text>
</comment>
<dbReference type="GO" id="GO:0005886">
    <property type="term" value="C:plasma membrane"/>
    <property type="evidence" value="ECO:0007669"/>
    <property type="project" value="TreeGrafter"/>
</dbReference>
<proteinExistence type="predicted"/>
<reference evidence="1" key="1">
    <citation type="journal article" date="2021" name="PeerJ">
        <title>Extensive microbial diversity within the chicken gut microbiome revealed by metagenomics and culture.</title>
        <authorList>
            <person name="Gilroy R."/>
            <person name="Ravi A."/>
            <person name="Getino M."/>
            <person name="Pursley I."/>
            <person name="Horton D.L."/>
            <person name="Alikhan N.F."/>
            <person name="Baker D."/>
            <person name="Gharbi K."/>
            <person name="Hall N."/>
            <person name="Watson M."/>
            <person name="Adriaenssens E.M."/>
            <person name="Foster-Nyarko E."/>
            <person name="Jarju S."/>
            <person name="Secka A."/>
            <person name="Antonio M."/>
            <person name="Oren A."/>
            <person name="Chaudhuri R.R."/>
            <person name="La Ragione R."/>
            <person name="Hildebrand F."/>
            <person name="Pallen M.J."/>
        </authorList>
    </citation>
    <scope>NUCLEOTIDE SEQUENCE</scope>
    <source>
        <strain evidence="1">CHK191-13928</strain>
    </source>
</reference>
<dbReference type="PANTHER" id="PTHR30336">
    <property type="entry name" value="INNER MEMBRANE PROTEIN, PROBABLE PERMEASE"/>
    <property type="match status" value="1"/>
</dbReference>
<reference evidence="1" key="2">
    <citation type="submission" date="2021-04" db="EMBL/GenBank/DDBJ databases">
        <authorList>
            <person name="Gilroy R."/>
        </authorList>
    </citation>
    <scope>NUCLEOTIDE SEQUENCE</scope>
    <source>
        <strain evidence="1">CHK191-13928</strain>
    </source>
</reference>